<dbReference type="GO" id="GO:0003677">
    <property type="term" value="F:DNA binding"/>
    <property type="evidence" value="ECO:0007669"/>
    <property type="project" value="UniProtKB-KW"/>
</dbReference>
<dbReference type="GO" id="GO:0006265">
    <property type="term" value="P:DNA topological change"/>
    <property type="evidence" value="ECO:0007669"/>
    <property type="project" value="InterPro"/>
</dbReference>
<evidence type="ECO:0000256" key="2">
    <source>
        <dbReference type="ARBA" id="ARBA00023125"/>
    </source>
</evidence>
<accession>A0A0V0QUY6</accession>
<dbReference type="Gene3D" id="1.10.460.10">
    <property type="entry name" value="Topoisomerase I, domain 2"/>
    <property type="match status" value="1"/>
</dbReference>
<dbReference type="InterPro" id="IPR000380">
    <property type="entry name" value="Topo_IA"/>
</dbReference>
<gene>
    <name evidence="6" type="ORF">PPERSA_01108</name>
</gene>
<organism evidence="6 7">
    <name type="scientific">Pseudocohnilembus persalinus</name>
    <name type="common">Ciliate</name>
    <dbReference type="NCBI Taxonomy" id="266149"/>
    <lineage>
        <taxon>Eukaryota</taxon>
        <taxon>Sar</taxon>
        <taxon>Alveolata</taxon>
        <taxon>Ciliophora</taxon>
        <taxon>Intramacronucleata</taxon>
        <taxon>Oligohymenophorea</taxon>
        <taxon>Scuticociliatia</taxon>
        <taxon>Philasterida</taxon>
        <taxon>Pseudocohnilembidae</taxon>
        <taxon>Pseudocohnilembus</taxon>
    </lineage>
</organism>
<dbReference type="Pfam" id="PF01131">
    <property type="entry name" value="Topoisom_bac"/>
    <property type="match status" value="1"/>
</dbReference>
<reference evidence="6 7" key="1">
    <citation type="journal article" date="2015" name="Sci. Rep.">
        <title>Genome of the facultative scuticociliatosis pathogen Pseudocohnilembus persalinus provides insight into its virulence through horizontal gene transfer.</title>
        <authorList>
            <person name="Xiong J."/>
            <person name="Wang G."/>
            <person name="Cheng J."/>
            <person name="Tian M."/>
            <person name="Pan X."/>
            <person name="Warren A."/>
            <person name="Jiang C."/>
            <person name="Yuan D."/>
            <person name="Miao W."/>
        </authorList>
    </citation>
    <scope>NUCLEOTIDE SEQUENCE [LARGE SCALE GENOMIC DNA]</scope>
    <source>
        <strain evidence="6">36N120E</strain>
    </source>
</reference>
<feature type="domain" description="Topo IA-type catalytic" evidence="5">
    <location>
        <begin position="1"/>
        <end position="182"/>
    </location>
</feature>
<evidence type="ECO:0000313" key="7">
    <source>
        <dbReference type="Proteomes" id="UP000054937"/>
    </source>
</evidence>
<dbReference type="InParanoid" id="A0A0V0QUY6"/>
<proteinExistence type="inferred from homology"/>
<dbReference type="EMBL" id="LDAU01000102">
    <property type="protein sequence ID" value="KRX06030.1"/>
    <property type="molecule type" value="Genomic_DNA"/>
</dbReference>
<dbReference type="InterPro" id="IPR003602">
    <property type="entry name" value="Topo_IA_DNA-bd_dom"/>
</dbReference>
<sequence>MNNYKLKQFLLKEYRQGDETSCEIIFGDEVFTCSGIKIREYNYLQVYPFDKWSQSNVPNIEIGQIIIPSSYKLEEGQTQPPNKLTETELLKLMEKYGIGTDSTTAEHIKTIQDRNYAYKEGIYFNPSTLGVALVQAYQKMDHPLGQPDLRAWMEQKITGIADGRLSKQDVILEVMDIMHEIYKDLSEKKSQFLEIMRENLSPVQGNQNLNESFSNQQELQRDQQLGYCERLFAKTVIQTQ</sequence>
<evidence type="ECO:0000313" key="6">
    <source>
        <dbReference type="EMBL" id="KRX06030.1"/>
    </source>
</evidence>
<comment type="similarity">
    <text evidence="4">Belongs to the type IA topoisomerase family.</text>
</comment>
<dbReference type="OMA" id="RQIYVMV"/>
<dbReference type="GO" id="GO:0006310">
    <property type="term" value="P:DNA recombination"/>
    <property type="evidence" value="ECO:0007669"/>
    <property type="project" value="TreeGrafter"/>
</dbReference>
<dbReference type="Gene3D" id="2.70.20.10">
    <property type="entry name" value="Topoisomerase I, domain 3"/>
    <property type="match status" value="1"/>
</dbReference>
<keyword evidence="1 4" id="KW-0799">Topoisomerase</keyword>
<keyword evidence="3 4" id="KW-0413">Isomerase</keyword>
<dbReference type="SMART" id="SM00437">
    <property type="entry name" value="TOP1Ac"/>
    <property type="match status" value="1"/>
</dbReference>
<keyword evidence="7" id="KW-1185">Reference proteome</keyword>
<comment type="catalytic activity">
    <reaction evidence="4">
        <text>ATP-independent breakage of single-stranded DNA, followed by passage and rejoining.</text>
        <dbReference type="EC" id="5.6.2.1"/>
    </reaction>
</comment>
<dbReference type="InterPro" id="IPR013824">
    <property type="entry name" value="Topo_IA_cen_sub1"/>
</dbReference>
<evidence type="ECO:0000259" key="5">
    <source>
        <dbReference type="PROSITE" id="PS52039"/>
    </source>
</evidence>
<dbReference type="PANTHER" id="PTHR11390:SF21">
    <property type="entry name" value="DNA TOPOISOMERASE 3-ALPHA"/>
    <property type="match status" value="1"/>
</dbReference>
<dbReference type="GO" id="GO:0003917">
    <property type="term" value="F:DNA topoisomerase type I (single strand cut, ATP-independent) activity"/>
    <property type="evidence" value="ECO:0007669"/>
    <property type="project" value="UniProtKB-EC"/>
</dbReference>
<dbReference type="PROSITE" id="PS52039">
    <property type="entry name" value="TOPO_IA_2"/>
    <property type="match status" value="1"/>
</dbReference>
<name>A0A0V0QUY6_PSEPJ</name>
<dbReference type="EC" id="5.6.2.1" evidence="4"/>
<comment type="caution">
    <text evidence="6">The sequence shown here is derived from an EMBL/GenBank/DDBJ whole genome shotgun (WGS) entry which is preliminary data.</text>
</comment>
<keyword evidence="2 4" id="KW-0238">DNA-binding</keyword>
<dbReference type="AlphaFoldDB" id="A0A0V0QUY6"/>
<dbReference type="InterPro" id="IPR013497">
    <property type="entry name" value="Topo_IA_cen"/>
</dbReference>
<dbReference type="PANTHER" id="PTHR11390">
    <property type="entry name" value="PROKARYOTIC DNA TOPOISOMERASE"/>
    <property type="match status" value="1"/>
</dbReference>
<evidence type="ECO:0000256" key="4">
    <source>
        <dbReference type="RuleBase" id="RU362092"/>
    </source>
</evidence>
<comment type="function">
    <text evidence="4">Introduces a single-strand break via transesterification at a target site in duplex DNA. Releases the supercoiling and torsional tension of DNA introduced during the DNA replication and transcription by transiently cleaving and rejoining one strand of the DNA duplex. The scissile phosphodiester is attacked by the catalytic tyrosine of the enzyme, resulting in the formation of a DNA-(5'-phosphotyrosyl)-enzyme intermediate and the expulsion of a 3'-OH DNA strand.</text>
</comment>
<dbReference type="OrthoDB" id="430051at2759"/>
<evidence type="ECO:0000256" key="1">
    <source>
        <dbReference type="ARBA" id="ARBA00023029"/>
    </source>
</evidence>
<dbReference type="GO" id="GO:0005634">
    <property type="term" value="C:nucleus"/>
    <property type="evidence" value="ECO:0007669"/>
    <property type="project" value="TreeGrafter"/>
</dbReference>
<dbReference type="InterPro" id="IPR023405">
    <property type="entry name" value="Topo_IA_core_domain"/>
</dbReference>
<protein>
    <recommendedName>
        <fullName evidence="4">DNA topoisomerase</fullName>
        <ecNumber evidence="4">5.6.2.1</ecNumber>
    </recommendedName>
</protein>
<evidence type="ECO:0000256" key="3">
    <source>
        <dbReference type="ARBA" id="ARBA00023235"/>
    </source>
</evidence>
<dbReference type="InterPro" id="IPR013825">
    <property type="entry name" value="Topo_IA_cen_sub2"/>
</dbReference>
<dbReference type="Proteomes" id="UP000054937">
    <property type="component" value="Unassembled WGS sequence"/>
</dbReference>
<dbReference type="GO" id="GO:0006281">
    <property type="term" value="P:DNA repair"/>
    <property type="evidence" value="ECO:0007669"/>
    <property type="project" value="TreeGrafter"/>
</dbReference>
<dbReference type="GO" id="GO:0031422">
    <property type="term" value="C:RecQ family helicase-topoisomerase III complex"/>
    <property type="evidence" value="ECO:0007669"/>
    <property type="project" value="TreeGrafter"/>
</dbReference>
<dbReference type="SUPFAM" id="SSF56712">
    <property type="entry name" value="Prokaryotic type I DNA topoisomerase"/>
    <property type="match status" value="1"/>
</dbReference>